<dbReference type="AlphaFoldDB" id="A0A835VFW0"/>
<name>A0A835VFW0_VANPL</name>
<comment type="similarity">
    <text evidence="2 6">Belongs to the glycosyltransferase 92 family.</text>
</comment>
<keyword evidence="5" id="KW-0472">Membrane</keyword>
<evidence type="ECO:0000313" key="8">
    <source>
        <dbReference type="Proteomes" id="UP000636800"/>
    </source>
</evidence>
<keyword evidence="8" id="KW-1185">Reference proteome</keyword>
<evidence type="ECO:0000313" key="7">
    <source>
        <dbReference type="EMBL" id="KAG0499149.1"/>
    </source>
</evidence>
<evidence type="ECO:0000256" key="2">
    <source>
        <dbReference type="ARBA" id="ARBA00007647"/>
    </source>
</evidence>
<dbReference type="EC" id="2.4.1.-" evidence="6"/>
<dbReference type="InterPro" id="IPR008166">
    <property type="entry name" value="Glyco_transf_92"/>
</dbReference>
<gene>
    <name evidence="7" type="ORF">HPP92_003840</name>
</gene>
<organism evidence="7 8">
    <name type="scientific">Vanilla planifolia</name>
    <name type="common">Vanilla</name>
    <dbReference type="NCBI Taxonomy" id="51239"/>
    <lineage>
        <taxon>Eukaryota</taxon>
        <taxon>Viridiplantae</taxon>
        <taxon>Streptophyta</taxon>
        <taxon>Embryophyta</taxon>
        <taxon>Tracheophyta</taxon>
        <taxon>Spermatophyta</taxon>
        <taxon>Magnoliopsida</taxon>
        <taxon>Liliopsida</taxon>
        <taxon>Asparagales</taxon>
        <taxon>Orchidaceae</taxon>
        <taxon>Vanilloideae</taxon>
        <taxon>Vanilleae</taxon>
        <taxon>Vanilla</taxon>
    </lineage>
</organism>
<sequence length="113" mass="12706">MPVGKSRRGAVLEPWVSSAGPQFRMSGARQFLVVNDCLHRFRHAANWTFCFDVDGTYICRMGERWKTVLNELSTIPNSPLSRINVKLSLCQGSARITGNGDLRSWYSGIQSLE</sequence>
<comment type="subcellular location">
    <subcellularLocation>
        <location evidence="1">Membrane</location>
    </subcellularLocation>
</comment>
<accession>A0A835VFW0</accession>
<dbReference type="GO" id="GO:0016020">
    <property type="term" value="C:membrane"/>
    <property type="evidence" value="ECO:0007669"/>
    <property type="project" value="UniProtKB-SubCell"/>
</dbReference>
<dbReference type="Pfam" id="PF01697">
    <property type="entry name" value="Glyco_transf_92"/>
    <property type="match status" value="1"/>
</dbReference>
<dbReference type="EMBL" id="JADCNL010000001">
    <property type="protein sequence ID" value="KAG0499149.1"/>
    <property type="molecule type" value="Genomic_DNA"/>
</dbReference>
<dbReference type="OrthoDB" id="439808at2759"/>
<keyword evidence="3 6" id="KW-0328">Glycosyltransferase</keyword>
<evidence type="ECO:0000256" key="1">
    <source>
        <dbReference type="ARBA" id="ARBA00004370"/>
    </source>
</evidence>
<dbReference type="Proteomes" id="UP000636800">
    <property type="component" value="Chromosome 1"/>
</dbReference>
<protein>
    <recommendedName>
        <fullName evidence="6">Glycosyltransferase family 92 protein</fullName>
        <ecNumber evidence="6">2.4.1.-</ecNumber>
    </recommendedName>
</protein>
<proteinExistence type="inferred from homology"/>
<reference evidence="7 8" key="1">
    <citation type="journal article" date="2020" name="Nat. Food">
        <title>A phased Vanilla planifolia genome enables genetic improvement of flavour and production.</title>
        <authorList>
            <person name="Hasing T."/>
            <person name="Tang H."/>
            <person name="Brym M."/>
            <person name="Khazi F."/>
            <person name="Huang T."/>
            <person name="Chambers A.H."/>
        </authorList>
    </citation>
    <scope>NUCLEOTIDE SEQUENCE [LARGE SCALE GENOMIC DNA]</scope>
    <source>
        <tissue evidence="7">Leaf</tissue>
    </source>
</reference>
<evidence type="ECO:0000256" key="5">
    <source>
        <dbReference type="ARBA" id="ARBA00023136"/>
    </source>
</evidence>
<evidence type="ECO:0000256" key="6">
    <source>
        <dbReference type="RuleBase" id="RU366017"/>
    </source>
</evidence>
<keyword evidence="4 6" id="KW-0808">Transferase</keyword>
<dbReference type="GO" id="GO:0016757">
    <property type="term" value="F:glycosyltransferase activity"/>
    <property type="evidence" value="ECO:0007669"/>
    <property type="project" value="UniProtKB-UniRule"/>
</dbReference>
<evidence type="ECO:0000256" key="4">
    <source>
        <dbReference type="ARBA" id="ARBA00022679"/>
    </source>
</evidence>
<comment type="caution">
    <text evidence="7">The sequence shown here is derived from an EMBL/GenBank/DDBJ whole genome shotgun (WGS) entry which is preliminary data.</text>
</comment>
<evidence type="ECO:0000256" key="3">
    <source>
        <dbReference type="ARBA" id="ARBA00022676"/>
    </source>
</evidence>